<protein>
    <recommendedName>
        <fullName evidence="3">AbiTii domain-containing protein</fullName>
    </recommendedName>
</protein>
<dbReference type="AlphaFoldDB" id="A0AA42BHZ4"/>
<gene>
    <name evidence="1" type="ORF">NKG59_14935</name>
</gene>
<evidence type="ECO:0000313" key="2">
    <source>
        <dbReference type="Proteomes" id="UP001162793"/>
    </source>
</evidence>
<dbReference type="EMBL" id="JAMYWC010000004">
    <property type="protein sequence ID" value="MCP1173656.1"/>
    <property type="molecule type" value="Genomic_DNA"/>
</dbReference>
<reference evidence="2" key="1">
    <citation type="journal article" date="2023" name="Front. Microbiol.">
        <title>Ralstonia chuxiongensis sp. nov., Ralstonia mojiangensis sp. nov., and Ralstonia soli sp. nov., isolated from tobacco fields, are three novel species in the family Burkholderiaceae.</title>
        <authorList>
            <person name="Lu C.H."/>
            <person name="Zhang Y.Y."/>
            <person name="Jiang N."/>
            <person name="Chen W."/>
            <person name="Shao X."/>
            <person name="Zhao Z.M."/>
            <person name="Lu W.L."/>
            <person name="Hu X."/>
            <person name="Xi Y.X."/>
            <person name="Zou S.Y."/>
            <person name="Wei Q.J."/>
            <person name="Lin Z.L."/>
            <person name="Gong L."/>
            <person name="Gai X.T."/>
            <person name="Zhang L.Q."/>
            <person name="Li J.Y."/>
            <person name="Jin Y."/>
            <person name="Xia Z.Y."/>
        </authorList>
    </citation>
    <scope>NUCLEOTIDE SEQUENCE [LARGE SCALE GENOMIC DNA]</scope>
    <source>
        <strain evidence="2">21YRMH01-3</strain>
    </source>
</reference>
<dbReference type="RefSeq" id="WP_253538188.1">
    <property type="nucleotide sequence ID" value="NZ_JAMYWC010000004.1"/>
</dbReference>
<sequence>MIEQRDLGMVRLAVSQKTRGWEGRMQQELHANVALCSSKGWMTSGNMLLTSEKIVIEGYGALQQAISAGLSQALVDLHITVETEDFPALLTIATQALPAPTTMRDTWLRALPNVTFPDAALNQVTATVQSACERIARELEQDVQYALEKHFRSGKQPQQSTLVIFNGAATVGAIQSGSNMTANVTQSATSIGELAAALETLGPLIASSELDSDAKKEHQAFLDECVASAQSGKPNKTKIGAFLGMLKGTAEGLKNGAALVNAATEVYHLLSSMAS</sequence>
<accession>A0AA42BHZ4</accession>
<keyword evidence="2" id="KW-1185">Reference proteome</keyword>
<comment type="caution">
    <text evidence="1">The sequence shown here is derived from an EMBL/GenBank/DDBJ whole genome shotgun (WGS) entry which is preliminary data.</text>
</comment>
<dbReference type="Proteomes" id="UP001162793">
    <property type="component" value="Unassembled WGS sequence"/>
</dbReference>
<evidence type="ECO:0008006" key="3">
    <source>
        <dbReference type="Google" id="ProtNLM"/>
    </source>
</evidence>
<proteinExistence type="predicted"/>
<evidence type="ECO:0000313" key="1">
    <source>
        <dbReference type="EMBL" id="MCP1173656.1"/>
    </source>
</evidence>
<name>A0AA42BHZ4_9RALS</name>
<organism evidence="1 2">
    <name type="scientific">Ralstonia chuxiongensis</name>
    <dbReference type="NCBI Taxonomy" id="2957504"/>
    <lineage>
        <taxon>Bacteria</taxon>
        <taxon>Pseudomonadati</taxon>
        <taxon>Pseudomonadota</taxon>
        <taxon>Betaproteobacteria</taxon>
        <taxon>Burkholderiales</taxon>
        <taxon>Burkholderiaceae</taxon>
        <taxon>Ralstonia</taxon>
    </lineage>
</organism>